<dbReference type="Pfam" id="PF22391">
    <property type="entry name" value="DUF6975"/>
    <property type="match status" value="1"/>
</dbReference>
<dbReference type="RefSeq" id="WP_139385096.1">
    <property type="nucleotide sequence ID" value="NZ_FUYM01000005.1"/>
</dbReference>
<organism evidence="1 2">
    <name type="scientific">Rhizorhabdus histidinilytica</name>
    <dbReference type="NCBI Taxonomy" id="439228"/>
    <lineage>
        <taxon>Bacteria</taxon>
        <taxon>Pseudomonadati</taxon>
        <taxon>Pseudomonadota</taxon>
        <taxon>Alphaproteobacteria</taxon>
        <taxon>Sphingomonadales</taxon>
        <taxon>Sphingomonadaceae</taxon>
        <taxon>Rhizorhabdus</taxon>
    </lineage>
</organism>
<reference evidence="2" key="1">
    <citation type="submission" date="2017-02" db="EMBL/GenBank/DDBJ databases">
        <authorList>
            <person name="Varghese N."/>
            <person name="Submissions S."/>
        </authorList>
    </citation>
    <scope>NUCLEOTIDE SEQUENCE [LARGE SCALE GENOMIC DNA]</scope>
    <source>
        <strain evidence="2">UM2</strain>
    </source>
</reference>
<dbReference type="STRING" id="439228.SAMN06295920_105144"/>
<dbReference type="OrthoDB" id="7468483at2"/>
<gene>
    <name evidence="1" type="ORF">SAMN06295920_105144</name>
</gene>
<dbReference type="InterPro" id="IPR054248">
    <property type="entry name" value="DUF6975"/>
</dbReference>
<dbReference type="EMBL" id="FUYM01000005">
    <property type="protein sequence ID" value="SKB70338.1"/>
    <property type="molecule type" value="Genomic_DNA"/>
</dbReference>
<sequence>MAYVHKQEAARPGAVETVGALLQAEGAKGHPYIASQIFARGREASRDLADAVHLLSSLHGGGAGVIDQARGRSTAGPVRGWLDAAVEGFAAERAYLMRVVVAAGPLPSTPGQARCEAAVAGQRHALDMLGRSDRAGCALGAAIALVLDWRAIRSVIDAAAQRFGVALVPPALPSARKTMAAVADAVAEAPVDRAMMFGAQQLLIQHRGLWGLLEARAEARNGAGP</sequence>
<accession>A0A1T5DF06</accession>
<dbReference type="AlphaFoldDB" id="A0A1T5DF06"/>
<dbReference type="Proteomes" id="UP000189818">
    <property type="component" value="Unassembled WGS sequence"/>
</dbReference>
<evidence type="ECO:0000313" key="1">
    <source>
        <dbReference type="EMBL" id="SKB70338.1"/>
    </source>
</evidence>
<keyword evidence="2" id="KW-1185">Reference proteome</keyword>
<evidence type="ECO:0000313" key="2">
    <source>
        <dbReference type="Proteomes" id="UP000189818"/>
    </source>
</evidence>
<name>A0A1T5DF06_9SPHN</name>
<proteinExistence type="predicted"/>
<protein>
    <submittedName>
        <fullName evidence="1">Uncharacterized protein</fullName>
    </submittedName>
</protein>